<proteinExistence type="predicted"/>
<evidence type="ECO:0000256" key="1">
    <source>
        <dbReference type="SAM" id="MobiDB-lite"/>
    </source>
</evidence>
<accession>A0ABQ4Z5J1</accession>
<protein>
    <submittedName>
        <fullName evidence="2">Uncharacterized protein</fullName>
    </submittedName>
</protein>
<gene>
    <name evidence="2" type="ORF">Tco_0751979</name>
</gene>
<evidence type="ECO:0000313" key="3">
    <source>
        <dbReference type="Proteomes" id="UP001151760"/>
    </source>
</evidence>
<evidence type="ECO:0000313" key="2">
    <source>
        <dbReference type="EMBL" id="GJS85438.1"/>
    </source>
</evidence>
<feature type="compositionally biased region" description="Acidic residues" evidence="1">
    <location>
        <begin position="273"/>
        <end position="288"/>
    </location>
</feature>
<feature type="region of interest" description="Disordered" evidence="1">
    <location>
        <begin position="235"/>
        <end position="257"/>
    </location>
</feature>
<sequence length="447" mass="51011">MTEKSDHHDPNTQDNTKQWKRLAQLLPRHIYSPCIVNWDVLNRMDYDGEIDDMLRIRVREAESEEEIFNSVAWIRAFNINEPIYAELCHEFYSTYEFDEVCANDELQSKKIIKFRLGGRAHSLTLLEFARRLGLYQAIGLEKDGFNVYFEGGLRNDDNFNAQNYWLSISREDNLSLSRSHTFTIRRPILRTPKRVCKCSLGDCKIDEEERSWDSERESNLLWDLDTTTLRDLIDSNGKLIPKDPQPGDGDTPGHDRADGIWAVISLGHYLADGGDDNDDDDDDEEEEKEEHLASVDSTTLPASDHVPSTEDTEEFKTDESTPTPPRSPRLHKARIYKRLCLTAPAPRFEVGDSSAAAAARQPGLDVTHATDYSFVNTIDATPGRPMSKEVGYGITDVWDDMVRDMEGRAPTTLEELSKRVTDLAATLARDTHEMYVRFEDAQDDRAL</sequence>
<feature type="region of interest" description="Disordered" evidence="1">
    <location>
        <begin position="271"/>
        <end position="329"/>
    </location>
</feature>
<keyword evidence="3" id="KW-1185">Reference proteome</keyword>
<comment type="caution">
    <text evidence="2">The sequence shown here is derived from an EMBL/GenBank/DDBJ whole genome shotgun (WGS) entry which is preliminary data.</text>
</comment>
<organism evidence="2 3">
    <name type="scientific">Tanacetum coccineum</name>
    <dbReference type="NCBI Taxonomy" id="301880"/>
    <lineage>
        <taxon>Eukaryota</taxon>
        <taxon>Viridiplantae</taxon>
        <taxon>Streptophyta</taxon>
        <taxon>Embryophyta</taxon>
        <taxon>Tracheophyta</taxon>
        <taxon>Spermatophyta</taxon>
        <taxon>Magnoliopsida</taxon>
        <taxon>eudicotyledons</taxon>
        <taxon>Gunneridae</taxon>
        <taxon>Pentapetalae</taxon>
        <taxon>asterids</taxon>
        <taxon>campanulids</taxon>
        <taxon>Asterales</taxon>
        <taxon>Asteraceae</taxon>
        <taxon>Asteroideae</taxon>
        <taxon>Anthemideae</taxon>
        <taxon>Anthemidinae</taxon>
        <taxon>Tanacetum</taxon>
    </lineage>
</organism>
<dbReference type="EMBL" id="BQNB010011049">
    <property type="protein sequence ID" value="GJS85438.1"/>
    <property type="molecule type" value="Genomic_DNA"/>
</dbReference>
<reference evidence="2" key="2">
    <citation type="submission" date="2022-01" db="EMBL/GenBank/DDBJ databases">
        <authorList>
            <person name="Yamashiro T."/>
            <person name="Shiraishi A."/>
            <person name="Satake H."/>
            <person name="Nakayama K."/>
        </authorList>
    </citation>
    <scope>NUCLEOTIDE SEQUENCE</scope>
</reference>
<reference evidence="2" key="1">
    <citation type="journal article" date="2022" name="Int. J. Mol. Sci.">
        <title>Draft Genome of Tanacetum Coccineum: Genomic Comparison of Closely Related Tanacetum-Family Plants.</title>
        <authorList>
            <person name="Yamashiro T."/>
            <person name="Shiraishi A."/>
            <person name="Nakayama K."/>
            <person name="Satake H."/>
        </authorList>
    </citation>
    <scope>NUCLEOTIDE SEQUENCE</scope>
</reference>
<dbReference type="Proteomes" id="UP001151760">
    <property type="component" value="Unassembled WGS sequence"/>
</dbReference>
<name>A0ABQ4Z5J1_9ASTR</name>